<accession>A0A1G2KWX3</accession>
<dbReference type="SUPFAM" id="SSF56784">
    <property type="entry name" value="HAD-like"/>
    <property type="match status" value="1"/>
</dbReference>
<dbReference type="GO" id="GO:0008967">
    <property type="term" value="F:phosphoglycolate phosphatase activity"/>
    <property type="evidence" value="ECO:0007669"/>
    <property type="project" value="TreeGrafter"/>
</dbReference>
<evidence type="ECO:0000313" key="2">
    <source>
        <dbReference type="Proteomes" id="UP000177811"/>
    </source>
</evidence>
<dbReference type="PANTHER" id="PTHR43434:SF1">
    <property type="entry name" value="PHOSPHOGLYCOLATE PHOSPHATASE"/>
    <property type="match status" value="1"/>
</dbReference>
<dbReference type="GO" id="GO:0006281">
    <property type="term" value="P:DNA repair"/>
    <property type="evidence" value="ECO:0007669"/>
    <property type="project" value="TreeGrafter"/>
</dbReference>
<dbReference type="InterPro" id="IPR036412">
    <property type="entry name" value="HAD-like_sf"/>
</dbReference>
<dbReference type="Gene3D" id="3.40.50.1000">
    <property type="entry name" value="HAD superfamily/HAD-like"/>
    <property type="match status" value="1"/>
</dbReference>
<dbReference type="InterPro" id="IPR023214">
    <property type="entry name" value="HAD_sf"/>
</dbReference>
<name>A0A1G2KWX3_9BACT</name>
<dbReference type="AlphaFoldDB" id="A0A1G2KWX3"/>
<dbReference type="SFLD" id="SFLDG01129">
    <property type="entry name" value="C1.5:_HAD__Beta-PGM__Phosphata"/>
    <property type="match status" value="1"/>
</dbReference>
<dbReference type="Proteomes" id="UP000177811">
    <property type="component" value="Unassembled WGS sequence"/>
</dbReference>
<organism evidence="1 2">
    <name type="scientific">Candidatus Sungbacteria bacterium RIFCSPHIGHO2_02_FULL_51_29</name>
    <dbReference type="NCBI Taxonomy" id="1802273"/>
    <lineage>
        <taxon>Bacteria</taxon>
        <taxon>Candidatus Sungiibacteriota</taxon>
    </lineage>
</organism>
<dbReference type="Gene3D" id="1.10.150.240">
    <property type="entry name" value="Putative phosphatase, domain 2"/>
    <property type="match status" value="1"/>
</dbReference>
<dbReference type="InterPro" id="IPR050155">
    <property type="entry name" value="HAD-like_hydrolase_sf"/>
</dbReference>
<evidence type="ECO:0000313" key="1">
    <source>
        <dbReference type="EMBL" id="OHA03898.1"/>
    </source>
</evidence>
<dbReference type="GO" id="GO:0005829">
    <property type="term" value="C:cytosol"/>
    <property type="evidence" value="ECO:0007669"/>
    <property type="project" value="TreeGrafter"/>
</dbReference>
<sequence>MNAAKEKLEIVSGAAEPQFRNFAGGFFRKNAFELIQEYCTKQFFMLKLIIFDWDDVITLGSTDGYFKCYHDTLVELGVRLGPEEEHKRILAKWSMPHREELRELLKETPELLDSACTIYEKKLFGDTFVNELRVAEGTTALLQKLHTTYALCVATGMNPKLLKNVVMPKFIIPNVFSQIISTYDIADTDKHKPHPHMVEEILKAHAVQPEQALFVGDAKTDVIMAQRAHVTPVVVLTGHLTKSDAEKLNVKFIIKNITDLPAVLSELSGE</sequence>
<proteinExistence type="predicted"/>
<dbReference type="EMBL" id="MHQL01000005">
    <property type="protein sequence ID" value="OHA03898.1"/>
    <property type="molecule type" value="Genomic_DNA"/>
</dbReference>
<dbReference type="InterPro" id="IPR023198">
    <property type="entry name" value="PGP-like_dom2"/>
</dbReference>
<dbReference type="SFLD" id="SFLDS00003">
    <property type="entry name" value="Haloacid_Dehalogenase"/>
    <property type="match status" value="1"/>
</dbReference>
<dbReference type="Pfam" id="PF13419">
    <property type="entry name" value="HAD_2"/>
    <property type="match status" value="1"/>
</dbReference>
<evidence type="ECO:0008006" key="3">
    <source>
        <dbReference type="Google" id="ProtNLM"/>
    </source>
</evidence>
<gene>
    <name evidence="1" type="ORF">A3C16_03720</name>
</gene>
<comment type="caution">
    <text evidence="1">The sequence shown here is derived from an EMBL/GenBank/DDBJ whole genome shotgun (WGS) entry which is preliminary data.</text>
</comment>
<dbReference type="InterPro" id="IPR041492">
    <property type="entry name" value="HAD_2"/>
</dbReference>
<protein>
    <recommendedName>
        <fullName evidence="3">Haloacid dehalogenase</fullName>
    </recommendedName>
</protein>
<reference evidence="1 2" key="1">
    <citation type="journal article" date="2016" name="Nat. Commun.">
        <title>Thousands of microbial genomes shed light on interconnected biogeochemical processes in an aquifer system.</title>
        <authorList>
            <person name="Anantharaman K."/>
            <person name="Brown C.T."/>
            <person name="Hug L.A."/>
            <person name="Sharon I."/>
            <person name="Castelle C.J."/>
            <person name="Probst A.J."/>
            <person name="Thomas B.C."/>
            <person name="Singh A."/>
            <person name="Wilkins M.J."/>
            <person name="Karaoz U."/>
            <person name="Brodie E.L."/>
            <person name="Williams K.H."/>
            <person name="Hubbard S.S."/>
            <person name="Banfield J.F."/>
        </authorList>
    </citation>
    <scope>NUCLEOTIDE SEQUENCE [LARGE SCALE GENOMIC DNA]</scope>
</reference>
<dbReference type="PANTHER" id="PTHR43434">
    <property type="entry name" value="PHOSPHOGLYCOLATE PHOSPHATASE"/>
    <property type="match status" value="1"/>
</dbReference>